<feature type="transmembrane region" description="Helical" evidence="6">
    <location>
        <begin position="48"/>
        <end position="68"/>
    </location>
</feature>
<dbReference type="EMBL" id="CP013987">
    <property type="protein sequence ID" value="ALZ83244.1"/>
    <property type="molecule type" value="Genomic_DNA"/>
</dbReference>
<dbReference type="InterPro" id="IPR020846">
    <property type="entry name" value="MFS_dom"/>
</dbReference>
<name>A0A0U4WFX5_9PSED</name>
<evidence type="ECO:0000256" key="3">
    <source>
        <dbReference type="ARBA" id="ARBA00022692"/>
    </source>
</evidence>
<reference evidence="8 9" key="1">
    <citation type="submission" date="2016-01" db="EMBL/GenBank/DDBJ databases">
        <title>Annotation of Pseudomonas oryzihabitans USDA-ARS-USMARC-56511.</title>
        <authorList>
            <person name="Harhay G.P."/>
            <person name="Harhay D.M."/>
            <person name="Smith T.P.L."/>
            <person name="Bono J.L."/>
            <person name="Heaton M.P."/>
            <person name="Clawson M.L."/>
            <person name="Chitko-Mckown C.G."/>
            <person name="Capik S.F."/>
            <person name="DeDonder K.D."/>
            <person name="Apley M.D."/>
            <person name="Lubbers B.V."/>
            <person name="White B.J."/>
            <person name="Larson R.L."/>
        </authorList>
    </citation>
    <scope>NUCLEOTIDE SEQUENCE [LARGE SCALE GENOMIC DNA]</scope>
    <source>
        <strain evidence="8 9">USDA-ARS-USMARC-56511</strain>
    </source>
</reference>
<dbReference type="GO" id="GO:0022857">
    <property type="term" value="F:transmembrane transporter activity"/>
    <property type="evidence" value="ECO:0007669"/>
    <property type="project" value="InterPro"/>
</dbReference>
<dbReference type="SUPFAM" id="SSF103473">
    <property type="entry name" value="MFS general substrate transporter"/>
    <property type="match status" value="1"/>
</dbReference>
<dbReference type="InterPro" id="IPR011701">
    <property type="entry name" value="MFS"/>
</dbReference>
<keyword evidence="2" id="KW-0813">Transport</keyword>
<feature type="transmembrane region" description="Helical" evidence="6">
    <location>
        <begin position="106"/>
        <end position="127"/>
    </location>
</feature>
<feature type="transmembrane region" description="Helical" evidence="6">
    <location>
        <begin position="80"/>
        <end position="100"/>
    </location>
</feature>
<keyword evidence="3 6" id="KW-0812">Transmembrane</keyword>
<dbReference type="Gene3D" id="1.20.1250.20">
    <property type="entry name" value="MFS general substrate transporter like domains"/>
    <property type="match status" value="1"/>
</dbReference>
<protein>
    <submittedName>
        <fullName evidence="8">MFS transporter</fullName>
    </submittedName>
</protein>
<dbReference type="KEGG" id="por:APT59_03180"/>
<evidence type="ECO:0000256" key="1">
    <source>
        <dbReference type="ARBA" id="ARBA00004141"/>
    </source>
</evidence>
<dbReference type="Proteomes" id="UP000064137">
    <property type="component" value="Chromosome"/>
</dbReference>
<dbReference type="Pfam" id="PF07690">
    <property type="entry name" value="MFS_1"/>
    <property type="match status" value="1"/>
</dbReference>
<keyword evidence="5 6" id="KW-0472">Membrane</keyword>
<evidence type="ECO:0000313" key="9">
    <source>
        <dbReference type="Proteomes" id="UP000064137"/>
    </source>
</evidence>
<evidence type="ECO:0000256" key="2">
    <source>
        <dbReference type="ARBA" id="ARBA00022448"/>
    </source>
</evidence>
<dbReference type="GO" id="GO:0016020">
    <property type="term" value="C:membrane"/>
    <property type="evidence" value="ECO:0007669"/>
    <property type="project" value="UniProtKB-SubCell"/>
</dbReference>
<dbReference type="PANTHER" id="PTHR42718:SF9">
    <property type="entry name" value="MAJOR FACILITATOR SUPERFAMILY MULTIDRUG TRANSPORTER MFSC"/>
    <property type="match status" value="1"/>
</dbReference>
<dbReference type="OrthoDB" id="8581632at2"/>
<sequence length="507" mass="56024">MYADDTDRPHHRGLLLLSITLMVLVYFLDNLSIALANRYVYGGLGIDQRSYSLATACYSAAVIVTSAPHQWFAQRLGYRNLIFTAVGIHLVGQVCCLVASDLPTFIVGRVLMGAGAATFFAGARVLVQMYFSGPQLPTGIRAFASGVPLGGALASFTTAELLEGHQWRAIFLVPALACGLVALGAWLSLPRRSHPLENSGAPSLLSMMLLAGGSLLLTTTTQRLAFDFFSDGLWLALELLLGVAILGLYVYYERGLARPTLDFKHAITPGFLAGMLFMMLNYFLLGAYNFIIPQYVVNGLQLPVYTAGGVMALGWLCGLAPLLMITSVRLRERFPWGGFRKYLVAGYLLLAGYGFWMVRQHADVPLYQQLVPGLMMHGTYLIGTFAVIIMYTFMRVEPAYFSQAYQIKNMTQQLVMPMGIVLSNVFLQWRDAFHASVLSASVNPYAQTYQAYEERYRQATGADSALAQISSLVTRQSQVLGYLDYFWLVGWIGLALAVYMAVQRHFR</sequence>
<dbReference type="PANTHER" id="PTHR42718">
    <property type="entry name" value="MAJOR FACILITATOR SUPERFAMILY MULTIDRUG TRANSPORTER MFSC"/>
    <property type="match status" value="1"/>
</dbReference>
<keyword evidence="4 6" id="KW-1133">Transmembrane helix</keyword>
<evidence type="ECO:0000256" key="6">
    <source>
        <dbReference type="SAM" id="Phobius"/>
    </source>
</evidence>
<evidence type="ECO:0000256" key="5">
    <source>
        <dbReference type="ARBA" id="ARBA00023136"/>
    </source>
</evidence>
<dbReference type="RefSeq" id="WP_059313518.1">
    <property type="nucleotide sequence ID" value="NZ_CP013987.1"/>
</dbReference>
<feature type="transmembrane region" description="Helical" evidence="6">
    <location>
        <begin position="271"/>
        <end position="292"/>
    </location>
</feature>
<feature type="transmembrane region" description="Helical" evidence="6">
    <location>
        <begin position="169"/>
        <end position="189"/>
    </location>
</feature>
<dbReference type="InterPro" id="IPR036259">
    <property type="entry name" value="MFS_trans_sf"/>
</dbReference>
<feature type="transmembrane region" description="Helical" evidence="6">
    <location>
        <begin position="201"/>
        <end position="220"/>
    </location>
</feature>
<gene>
    <name evidence="8" type="ORF">APT59_03180</name>
</gene>
<dbReference type="PROSITE" id="PS50850">
    <property type="entry name" value="MFS"/>
    <property type="match status" value="1"/>
</dbReference>
<organism evidence="8 9">
    <name type="scientific">Pseudomonas oryzihabitans</name>
    <dbReference type="NCBI Taxonomy" id="47885"/>
    <lineage>
        <taxon>Bacteria</taxon>
        <taxon>Pseudomonadati</taxon>
        <taxon>Pseudomonadota</taxon>
        <taxon>Gammaproteobacteria</taxon>
        <taxon>Pseudomonadales</taxon>
        <taxon>Pseudomonadaceae</taxon>
        <taxon>Pseudomonas</taxon>
    </lineage>
</organism>
<evidence type="ECO:0000313" key="8">
    <source>
        <dbReference type="EMBL" id="ALZ83244.1"/>
    </source>
</evidence>
<evidence type="ECO:0000259" key="7">
    <source>
        <dbReference type="PROSITE" id="PS50850"/>
    </source>
</evidence>
<accession>A0A0U4WFX5</accession>
<feature type="transmembrane region" description="Helical" evidence="6">
    <location>
        <begin position="232"/>
        <end position="251"/>
    </location>
</feature>
<comment type="subcellular location">
    <subcellularLocation>
        <location evidence="1">Membrane</location>
        <topology evidence="1">Multi-pass membrane protein</topology>
    </subcellularLocation>
</comment>
<feature type="transmembrane region" description="Helical" evidence="6">
    <location>
        <begin position="12"/>
        <end position="28"/>
    </location>
</feature>
<proteinExistence type="predicted"/>
<feature type="transmembrane region" description="Helical" evidence="6">
    <location>
        <begin position="342"/>
        <end position="358"/>
    </location>
</feature>
<feature type="transmembrane region" description="Helical" evidence="6">
    <location>
        <begin position="304"/>
        <end position="330"/>
    </location>
</feature>
<dbReference type="AlphaFoldDB" id="A0A0U4WFX5"/>
<evidence type="ECO:0000256" key="4">
    <source>
        <dbReference type="ARBA" id="ARBA00022989"/>
    </source>
</evidence>
<feature type="transmembrane region" description="Helical" evidence="6">
    <location>
        <begin position="370"/>
        <end position="393"/>
    </location>
</feature>
<feature type="domain" description="Major facilitator superfamily (MFS) profile" evidence="7">
    <location>
        <begin position="15"/>
        <end position="507"/>
    </location>
</feature>
<feature type="transmembrane region" description="Helical" evidence="6">
    <location>
        <begin position="139"/>
        <end position="157"/>
    </location>
</feature>
<feature type="transmembrane region" description="Helical" evidence="6">
    <location>
        <begin position="485"/>
        <end position="502"/>
    </location>
</feature>